<evidence type="ECO:0000256" key="1">
    <source>
        <dbReference type="ARBA" id="ARBA00004651"/>
    </source>
</evidence>
<keyword evidence="4 5" id="KW-0472">Membrane</keyword>
<keyword evidence="2 5" id="KW-0812">Transmembrane</keyword>
<dbReference type="AlphaFoldDB" id="A0A221W0R9"/>
<feature type="transmembrane region" description="Helical" evidence="5">
    <location>
        <begin position="216"/>
        <end position="235"/>
    </location>
</feature>
<feature type="transmembrane region" description="Helical" evidence="5">
    <location>
        <begin position="296"/>
        <end position="315"/>
    </location>
</feature>
<feature type="transmembrane region" description="Helical" evidence="5">
    <location>
        <begin position="393"/>
        <end position="411"/>
    </location>
</feature>
<evidence type="ECO:0000256" key="3">
    <source>
        <dbReference type="ARBA" id="ARBA00022989"/>
    </source>
</evidence>
<dbReference type="Proteomes" id="UP000204221">
    <property type="component" value="Chromosome"/>
</dbReference>
<feature type="transmembrane region" description="Helical" evidence="5">
    <location>
        <begin position="262"/>
        <end position="284"/>
    </location>
</feature>
<feature type="transmembrane region" description="Helical" evidence="5">
    <location>
        <begin position="186"/>
        <end position="204"/>
    </location>
</feature>
<dbReference type="InterPro" id="IPR011701">
    <property type="entry name" value="MFS"/>
</dbReference>
<keyword evidence="3 5" id="KW-1133">Transmembrane helix</keyword>
<evidence type="ECO:0000313" key="8">
    <source>
        <dbReference type="Proteomes" id="UP000204221"/>
    </source>
</evidence>
<name>A0A221W0R9_9PSEU</name>
<feature type="transmembrane region" description="Helical" evidence="5">
    <location>
        <begin position="152"/>
        <end position="174"/>
    </location>
</feature>
<evidence type="ECO:0000256" key="2">
    <source>
        <dbReference type="ARBA" id="ARBA00022692"/>
    </source>
</evidence>
<dbReference type="OrthoDB" id="5317164at2"/>
<evidence type="ECO:0000256" key="5">
    <source>
        <dbReference type="SAM" id="Phobius"/>
    </source>
</evidence>
<dbReference type="SUPFAM" id="SSF103473">
    <property type="entry name" value="MFS general substrate transporter"/>
    <property type="match status" value="1"/>
</dbReference>
<dbReference type="InterPro" id="IPR052524">
    <property type="entry name" value="MFS_Cyanate_Porter"/>
</dbReference>
<dbReference type="Pfam" id="PF07690">
    <property type="entry name" value="MFS_1"/>
    <property type="match status" value="1"/>
</dbReference>
<feature type="transmembrane region" description="Helical" evidence="5">
    <location>
        <begin position="327"/>
        <end position="347"/>
    </location>
</feature>
<dbReference type="CDD" id="cd17339">
    <property type="entry name" value="MFS_NIMT_CynX_like"/>
    <property type="match status" value="1"/>
</dbReference>
<accession>A0A221W0R9</accession>
<keyword evidence="8" id="KW-1185">Reference proteome</keyword>
<feature type="transmembrane region" description="Helical" evidence="5">
    <location>
        <begin position="417"/>
        <end position="437"/>
    </location>
</feature>
<protein>
    <submittedName>
        <fullName evidence="7">Putative transporter YycB</fullName>
    </submittedName>
</protein>
<feature type="transmembrane region" description="Helical" evidence="5">
    <location>
        <begin position="126"/>
        <end position="146"/>
    </location>
</feature>
<proteinExistence type="predicted"/>
<feature type="domain" description="Major facilitator superfamily (MFS) profile" evidence="6">
    <location>
        <begin position="54"/>
        <end position="442"/>
    </location>
</feature>
<dbReference type="PANTHER" id="PTHR23523">
    <property type="match status" value="1"/>
</dbReference>
<feature type="transmembrane region" description="Helical" evidence="5">
    <location>
        <begin position="56"/>
        <end position="78"/>
    </location>
</feature>
<reference evidence="7 8" key="1">
    <citation type="submission" date="2017-07" db="EMBL/GenBank/DDBJ databases">
        <title>Complete genome sequence of Actinoalloteichus hoggarensis DSM 45943, type strain of Actinoalloteichus hoggarensis.</title>
        <authorList>
            <person name="Ruckert C."/>
            <person name="Nouioui I."/>
            <person name="Willmese J."/>
            <person name="van Wezel G."/>
            <person name="Klenk H.-P."/>
            <person name="Kalinowski J."/>
            <person name="Zotchev S.B."/>
        </authorList>
    </citation>
    <scope>NUCLEOTIDE SEQUENCE [LARGE SCALE GENOMIC DNA]</scope>
    <source>
        <strain evidence="7 8">DSM 45943</strain>
    </source>
</reference>
<dbReference type="Gene3D" id="1.20.1250.20">
    <property type="entry name" value="MFS general substrate transporter like domains"/>
    <property type="match status" value="1"/>
</dbReference>
<dbReference type="EMBL" id="CP022521">
    <property type="protein sequence ID" value="ASO19350.1"/>
    <property type="molecule type" value="Genomic_DNA"/>
</dbReference>
<evidence type="ECO:0000259" key="6">
    <source>
        <dbReference type="PROSITE" id="PS50850"/>
    </source>
</evidence>
<dbReference type="PROSITE" id="PS50850">
    <property type="entry name" value="MFS"/>
    <property type="match status" value="1"/>
</dbReference>
<evidence type="ECO:0000256" key="4">
    <source>
        <dbReference type="ARBA" id="ARBA00023136"/>
    </source>
</evidence>
<comment type="subcellular location">
    <subcellularLocation>
        <location evidence="1">Cell membrane</location>
        <topology evidence="1">Multi-pass membrane protein</topology>
    </subcellularLocation>
</comment>
<organism evidence="7 8">
    <name type="scientific">Actinoalloteichus hoggarensis</name>
    <dbReference type="NCBI Taxonomy" id="1470176"/>
    <lineage>
        <taxon>Bacteria</taxon>
        <taxon>Bacillati</taxon>
        <taxon>Actinomycetota</taxon>
        <taxon>Actinomycetes</taxon>
        <taxon>Pseudonocardiales</taxon>
        <taxon>Pseudonocardiaceae</taxon>
        <taxon>Actinoalloteichus</taxon>
    </lineage>
</organism>
<evidence type="ECO:0000313" key="7">
    <source>
        <dbReference type="EMBL" id="ASO19350.1"/>
    </source>
</evidence>
<sequence length="442" mass="45239">MFGIVVRVSWEPREPPASDDRILPDEPGGVQQAVLAGGGTEVVETGAGTAPSRHTALVGSGLLLIGVALAAANMRPAVTSLASVLGEIRSSLGQSTTWASVLTTVPTLCFGLAGVAAPLLARRLGLARGIGLALAVLAIGLTVRAVDGPTAVLAGTFLACGAIALCNVLVPVVVKESFPHRMGMATGVYTSAMAAGGALGSALTPRFALWFDGWRLPLATWALLALAALCVWSVAARHDRAAVPAEGPTTPDRQGSLLRSPLAWAVTLFFATQALIAYVVMGWLPEVLMAAGHDAATAGLLLAVVMVVGVPMSLLTGPLIARSPTQSWWAVGLGGLAAVGILGLLLAPLWAPLLWTLSLGIGMAVFPLALTLISLRTRSSAETARMSAMAQSLGYLLAAAGPFLFGLLHDLTGGWDVSLLMLLGVLAVQTVLGVIAGRPRYV</sequence>
<dbReference type="PANTHER" id="PTHR23523:SF2">
    <property type="entry name" value="2-NITROIMIDAZOLE TRANSPORTER"/>
    <property type="match status" value="1"/>
</dbReference>
<dbReference type="GO" id="GO:0022857">
    <property type="term" value="F:transmembrane transporter activity"/>
    <property type="evidence" value="ECO:0007669"/>
    <property type="project" value="InterPro"/>
</dbReference>
<feature type="transmembrane region" description="Helical" evidence="5">
    <location>
        <begin position="353"/>
        <end position="373"/>
    </location>
</feature>
<gene>
    <name evidence="7" type="primary">yycB</name>
    <name evidence="7" type="ORF">AHOG_08525</name>
</gene>
<dbReference type="GO" id="GO:0005886">
    <property type="term" value="C:plasma membrane"/>
    <property type="evidence" value="ECO:0007669"/>
    <property type="project" value="UniProtKB-SubCell"/>
</dbReference>
<dbReference type="InterPro" id="IPR036259">
    <property type="entry name" value="MFS_trans_sf"/>
</dbReference>
<dbReference type="KEGG" id="ahg:AHOG_08525"/>
<feature type="transmembrane region" description="Helical" evidence="5">
    <location>
        <begin position="98"/>
        <end position="119"/>
    </location>
</feature>
<dbReference type="InterPro" id="IPR020846">
    <property type="entry name" value="MFS_dom"/>
</dbReference>